<proteinExistence type="predicted"/>
<reference evidence="1" key="1">
    <citation type="journal article" date="2023" name="IScience">
        <title>Live-bearing cockroach genome reveals convergent evolutionary mechanisms linked to viviparity in insects and beyond.</title>
        <authorList>
            <person name="Fouks B."/>
            <person name="Harrison M.C."/>
            <person name="Mikhailova A.A."/>
            <person name="Marchal E."/>
            <person name="English S."/>
            <person name="Carruthers M."/>
            <person name="Jennings E.C."/>
            <person name="Chiamaka E.L."/>
            <person name="Frigard R.A."/>
            <person name="Pippel M."/>
            <person name="Attardo G.M."/>
            <person name="Benoit J.B."/>
            <person name="Bornberg-Bauer E."/>
            <person name="Tobe S.S."/>
        </authorList>
    </citation>
    <scope>NUCLEOTIDE SEQUENCE</scope>
    <source>
        <strain evidence="1">Stay&amp;Tobe</strain>
    </source>
</reference>
<evidence type="ECO:0000313" key="2">
    <source>
        <dbReference type="Proteomes" id="UP001233999"/>
    </source>
</evidence>
<dbReference type="Proteomes" id="UP001233999">
    <property type="component" value="Unassembled WGS sequence"/>
</dbReference>
<accession>A0AAD8A4E9</accession>
<dbReference type="EMBL" id="JASPKZ010003842">
    <property type="protein sequence ID" value="KAJ9592294.1"/>
    <property type="molecule type" value="Genomic_DNA"/>
</dbReference>
<comment type="caution">
    <text evidence="1">The sequence shown here is derived from an EMBL/GenBank/DDBJ whole genome shotgun (WGS) entry which is preliminary data.</text>
</comment>
<evidence type="ECO:0000313" key="1">
    <source>
        <dbReference type="EMBL" id="KAJ9592294.1"/>
    </source>
</evidence>
<dbReference type="AlphaFoldDB" id="A0AAD8A4E9"/>
<sequence>EEQKIWTLACQPFYKLNNNLDIFIHIKLIKWEIHVFREESRAYTAPSILLATLTEDYMHNNGPIPILYKMLSRETGSILRDVSFLPMEGPDIIQVELSGLGEHIVGRFSSSQCRVPIFNKLQSRKSESIFCSLEDPDIIQEVLSGVGSISMPKFYKLLSRESESILISKLYKLLYRKSRAYLEDPDIMQFALSEFGEHVGRREYCGTFLFFPLEDPDIVLVHSRESEGIIRGASLGMFLSFLVEEPDIIQIVEEPDIIQVALPGISRIWYYTSCTLSRIRYYTIGENIYERYYTSCSRRSIFVGSRCAYCETFLFFPVKDSYIINIALSGVGEHLVGNFLSFLLLDPDIIQAAPSGVGILEQENILWDNLVREHIERRLPMLYNLHSVEDPHIAQETGIIQADILGVLFETMEDINIIQEADIIQVVISSRCSPGSREHLVGRFSSSQCRIPILHKLLSRDCSVNADIIQVALSESDSIFWDVSIFRVEEPDIIKVALSGVGDFTIRGHTAYCGTFLFFPAEDPDIINVALSRVSCGIFLFFPNKLHSRESESILESVASCGTFLLPLEDPDIIQYLVECLSSSHWKRPITYKLHSGSQYYTSCTLVSRRVYCGTFVFFLLDDPVEDSDFIQVTLSELLSRDYLWRIPILYKLLSRESEIILWDLSLFNVEDAGSRYYTSCSLRMDVEDPEIIQVALSEESCGTFLYSPVERPDIIQVALSGTGGQLYRMPFSLPSLVPSMCTVERLHNSLRCFCILVFSTSPQSTAAMVSILRLKILDVLSSSCALNARSLLVEPCRPLFTVRCSEARVRQLFSSSISEFLVPLKNLELRCPCRAGVF</sequence>
<reference evidence="1" key="2">
    <citation type="submission" date="2023-05" db="EMBL/GenBank/DDBJ databases">
        <authorList>
            <person name="Fouks B."/>
        </authorList>
    </citation>
    <scope>NUCLEOTIDE SEQUENCE</scope>
    <source>
        <strain evidence="1">Stay&amp;Tobe</strain>
        <tissue evidence="1">Testes</tissue>
    </source>
</reference>
<keyword evidence="2" id="KW-1185">Reference proteome</keyword>
<feature type="non-terminal residue" evidence="1">
    <location>
        <position position="1"/>
    </location>
</feature>
<gene>
    <name evidence="1" type="ORF">L9F63_001190</name>
</gene>
<name>A0AAD8A4E9_DIPPU</name>
<feature type="non-terminal residue" evidence="1">
    <location>
        <position position="839"/>
    </location>
</feature>
<protein>
    <submittedName>
        <fullName evidence="1">Uncharacterized protein</fullName>
    </submittedName>
</protein>
<organism evidence="1 2">
    <name type="scientific">Diploptera punctata</name>
    <name type="common">Pacific beetle cockroach</name>
    <dbReference type="NCBI Taxonomy" id="6984"/>
    <lineage>
        <taxon>Eukaryota</taxon>
        <taxon>Metazoa</taxon>
        <taxon>Ecdysozoa</taxon>
        <taxon>Arthropoda</taxon>
        <taxon>Hexapoda</taxon>
        <taxon>Insecta</taxon>
        <taxon>Pterygota</taxon>
        <taxon>Neoptera</taxon>
        <taxon>Polyneoptera</taxon>
        <taxon>Dictyoptera</taxon>
        <taxon>Blattodea</taxon>
        <taxon>Blaberoidea</taxon>
        <taxon>Blaberidae</taxon>
        <taxon>Diplopterinae</taxon>
        <taxon>Diploptera</taxon>
    </lineage>
</organism>